<reference evidence="2" key="3">
    <citation type="journal article" date="2023" name="mSystems">
        <title>Charting the Lipopeptidome of Nonpathogenic Pseudomonas.</title>
        <authorList>
            <person name="Cesa-Luna C."/>
            <person name="Geudens N."/>
            <person name="Girard L."/>
            <person name="De Roo V."/>
            <person name="Maklad H.R."/>
            <person name="Martins J.C."/>
            <person name="Hofte M."/>
            <person name="De Mot R."/>
        </authorList>
    </citation>
    <scope>NUCLEOTIDE SEQUENCE</scope>
    <source>
        <strain evidence="2">COR51</strain>
    </source>
</reference>
<feature type="compositionally biased region" description="Basic and acidic residues" evidence="1">
    <location>
        <begin position="290"/>
        <end position="299"/>
    </location>
</feature>
<dbReference type="NCBIfam" id="TIGR03696">
    <property type="entry name" value="Rhs_assc_core"/>
    <property type="match status" value="1"/>
</dbReference>
<dbReference type="Gene3D" id="2.180.10.10">
    <property type="entry name" value="RHS repeat-associated core"/>
    <property type="match status" value="1"/>
</dbReference>
<evidence type="ECO:0000313" key="3">
    <source>
        <dbReference type="Proteomes" id="UP001139994"/>
    </source>
</evidence>
<dbReference type="InterPro" id="IPR022385">
    <property type="entry name" value="Rhs_assc_core"/>
</dbReference>
<proteinExistence type="predicted"/>
<dbReference type="Proteomes" id="UP001139994">
    <property type="component" value="Unassembled WGS sequence"/>
</dbReference>
<comment type="caution">
    <text evidence="2">The sequence shown here is derived from an EMBL/GenBank/DDBJ whole genome shotgun (WGS) entry which is preliminary data.</text>
</comment>
<keyword evidence="3" id="KW-1185">Reference proteome</keyword>
<reference evidence="2" key="2">
    <citation type="submission" date="2022-09" db="EMBL/GenBank/DDBJ databases">
        <authorList>
            <person name="Cesa-Luna C."/>
            <person name="Girard L."/>
            <person name="Lood C."/>
            <person name="Hofte M."/>
            <person name="De Mot R."/>
        </authorList>
    </citation>
    <scope>NUCLEOTIDE SEQUENCE</scope>
    <source>
        <strain evidence="2">COR51</strain>
    </source>
</reference>
<gene>
    <name evidence="2" type="ORF">OC929_00685</name>
</gene>
<feature type="region of interest" description="Disordered" evidence="1">
    <location>
        <begin position="227"/>
        <end position="299"/>
    </location>
</feature>
<dbReference type="SUPFAM" id="SSF56399">
    <property type="entry name" value="ADP-ribosylation"/>
    <property type="match status" value="1"/>
</dbReference>
<protein>
    <submittedName>
        <fullName evidence="2">RHS repeat-associated core domain-containing protein</fullName>
    </submittedName>
</protein>
<dbReference type="EMBL" id="JAOSLA010000001">
    <property type="protein sequence ID" value="MCU7236553.1"/>
    <property type="molecule type" value="Genomic_DNA"/>
</dbReference>
<evidence type="ECO:0000313" key="2">
    <source>
        <dbReference type="EMBL" id="MCU7236553.1"/>
    </source>
</evidence>
<evidence type="ECO:0000256" key="1">
    <source>
        <dbReference type="SAM" id="MobiDB-lite"/>
    </source>
</evidence>
<accession>A0ABT2V480</accession>
<sequence length="299" mass="31130">MALLASDRLQSPLLVQRSTDRIAAAYTPYGQRAPASFPTALGFTGQPFEQALDGYVLGSYRVYSTRLMRFLSADSWSPFGGGGLNAYCYCRGNPVDRRDPTGHIVVEPYTAAKAGFFITTNAVSLGATLMSPPPQDRLGGALNRVAITAPLLAFVAQVGNALGVHGADLMVAASTATGATATAGKAIVSALAPGAEPAKNVNANVRAYFRGVNEPSVDVESGGAALINPPPSTREQGPQTIDPEGGVRPRANTGSGLRRRRFGVVAQPNLGHVFGGGLDGASPPRSPQNKMHETRDLSD</sequence>
<name>A0ABT2V480_9PSED</name>
<reference evidence="2" key="1">
    <citation type="journal article" date="2022" name="Microbiol. Spectr.">
        <title>An Nuclear Magnetic Resonance Fingerprint Matching Approach for the Identification and Structural Re-Evaluation of Pseudomonas Lipopeptides.</title>
        <authorList>
            <person name="De Roo V."/>
            <person name="Verleysen Y."/>
            <person name="Kovacs B."/>
            <person name="De Vleeschouwer M."/>
            <person name="Muangkaew P."/>
            <person name="Girard L."/>
            <person name="Hofte M."/>
            <person name="De Mot R."/>
            <person name="Madder A."/>
            <person name="Geudens N."/>
            <person name="Martins J.C."/>
        </authorList>
    </citation>
    <scope>NUCLEOTIDE SEQUENCE</scope>
    <source>
        <strain evidence="2">COR51</strain>
    </source>
</reference>
<organism evidence="2 3">
    <name type="scientific">Pseudomonas peradeniyensis</name>
    <dbReference type="NCBI Taxonomy" id="2745488"/>
    <lineage>
        <taxon>Bacteria</taxon>
        <taxon>Pseudomonadati</taxon>
        <taxon>Pseudomonadota</taxon>
        <taxon>Gammaproteobacteria</taxon>
        <taxon>Pseudomonadales</taxon>
        <taxon>Pseudomonadaceae</taxon>
        <taxon>Pseudomonas</taxon>
    </lineage>
</organism>